<dbReference type="Gene3D" id="2.40.50.140">
    <property type="entry name" value="Nucleic acid-binding proteins"/>
    <property type="match status" value="1"/>
</dbReference>
<evidence type="ECO:0000256" key="6">
    <source>
        <dbReference type="ARBA" id="ARBA00033409"/>
    </source>
</evidence>
<evidence type="ECO:0000313" key="10">
    <source>
        <dbReference type="Proteomes" id="UP000030993"/>
    </source>
</evidence>
<feature type="domain" description="DNA replication/recombination mediator RecO N-terminal" evidence="8">
    <location>
        <begin position="1"/>
        <end position="76"/>
    </location>
</feature>
<reference evidence="9 10" key="1">
    <citation type="journal article" date="2013" name="PLoS ONE">
        <title>Identification and characterization of three novel lipases belonging to families II and V from Anaerovibrio lipolyticus 5ST.</title>
        <authorList>
            <person name="Prive F."/>
            <person name="Kaderbhai N.N."/>
            <person name="Girdwood S."/>
            <person name="Worgan H.J."/>
            <person name="Pinloche E."/>
            <person name="Scollan N.D."/>
            <person name="Huws S.A."/>
            <person name="Newbold C.J."/>
        </authorList>
    </citation>
    <scope>NUCLEOTIDE SEQUENCE [LARGE SCALE GENOMIC DNA]</scope>
    <source>
        <strain evidence="9 10">5S</strain>
    </source>
</reference>
<dbReference type="GO" id="GO:0006310">
    <property type="term" value="P:DNA recombination"/>
    <property type="evidence" value="ECO:0007669"/>
    <property type="project" value="UniProtKB-UniRule"/>
</dbReference>
<dbReference type="PANTHER" id="PTHR33991:SF1">
    <property type="entry name" value="DNA REPAIR PROTEIN RECO"/>
    <property type="match status" value="1"/>
</dbReference>
<dbReference type="AlphaFoldDB" id="A0A0B2JUM4"/>
<protein>
    <recommendedName>
        <fullName evidence="2 7">DNA repair protein RecO</fullName>
    </recommendedName>
    <alternativeName>
        <fullName evidence="6 7">Recombination protein O</fullName>
    </alternativeName>
</protein>
<comment type="similarity">
    <text evidence="1 7">Belongs to the RecO family.</text>
</comment>
<dbReference type="SUPFAM" id="SSF50249">
    <property type="entry name" value="Nucleic acid-binding proteins"/>
    <property type="match status" value="1"/>
</dbReference>
<dbReference type="InterPro" id="IPR003717">
    <property type="entry name" value="RecO"/>
</dbReference>
<dbReference type="eggNOG" id="COG1381">
    <property type="taxonomic scope" value="Bacteria"/>
</dbReference>
<name>A0A0B2JUM4_9FIRM</name>
<dbReference type="HAMAP" id="MF_00201">
    <property type="entry name" value="RecO"/>
    <property type="match status" value="1"/>
</dbReference>
<dbReference type="STRING" id="82374.NZ47_10900"/>
<evidence type="ECO:0000256" key="7">
    <source>
        <dbReference type="HAMAP-Rule" id="MF_00201"/>
    </source>
</evidence>
<dbReference type="NCBIfam" id="TIGR00613">
    <property type="entry name" value="reco"/>
    <property type="match status" value="1"/>
</dbReference>
<dbReference type="Pfam" id="PF02565">
    <property type="entry name" value="RecO_C"/>
    <property type="match status" value="1"/>
</dbReference>
<gene>
    <name evidence="7" type="primary">recO</name>
    <name evidence="9" type="ORF">NZ47_10900</name>
</gene>
<evidence type="ECO:0000313" key="9">
    <source>
        <dbReference type="EMBL" id="KHM51374.1"/>
    </source>
</evidence>
<keyword evidence="4 7" id="KW-0233">DNA recombination</keyword>
<dbReference type="InterPro" id="IPR042242">
    <property type="entry name" value="RecO_C"/>
</dbReference>
<evidence type="ECO:0000256" key="1">
    <source>
        <dbReference type="ARBA" id="ARBA00007452"/>
    </source>
</evidence>
<dbReference type="Pfam" id="PF11967">
    <property type="entry name" value="RecO_N"/>
    <property type="match status" value="1"/>
</dbReference>
<dbReference type="Gene3D" id="1.20.1440.120">
    <property type="entry name" value="Recombination protein O, C-terminal domain"/>
    <property type="match status" value="1"/>
</dbReference>
<dbReference type="InterPro" id="IPR037278">
    <property type="entry name" value="ARFGAP/RecO"/>
</dbReference>
<dbReference type="SUPFAM" id="SSF57863">
    <property type="entry name" value="ArfGap/RecO-like zinc finger"/>
    <property type="match status" value="1"/>
</dbReference>
<accession>A0A0B2JUM4</accession>
<keyword evidence="10" id="KW-1185">Reference proteome</keyword>
<dbReference type="PANTHER" id="PTHR33991">
    <property type="entry name" value="DNA REPAIR PROTEIN RECO"/>
    <property type="match status" value="1"/>
</dbReference>
<dbReference type="GO" id="GO:0006302">
    <property type="term" value="P:double-strand break repair"/>
    <property type="evidence" value="ECO:0007669"/>
    <property type="project" value="TreeGrafter"/>
</dbReference>
<dbReference type="InterPro" id="IPR022572">
    <property type="entry name" value="DNA_rep/recomb_RecO_N"/>
</dbReference>
<comment type="function">
    <text evidence="7">Involved in DNA repair and RecF pathway recombination.</text>
</comment>
<evidence type="ECO:0000259" key="8">
    <source>
        <dbReference type="Pfam" id="PF11967"/>
    </source>
</evidence>
<dbReference type="RefSeq" id="WP_039210557.1">
    <property type="nucleotide sequence ID" value="NZ_JSCE01000205.1"/>
</dbReference>
<evidence type="ECO:0000256" key="2">
    <source>
        <dbReference type="ARBA" id="ARBA00021310"/>
    </source>
</evidence>
<keyword evidence="5 7" id="KW-0234">DNA repair</keyword>
<dbReference type="InterPro" id="IPR012340">
    <property type="entry name" value="NA-bd_OB-fold"/>
</dbReference>
<sequence>MGQYQTDALVLGVKNWGEADKIITLLSRDYGKITATAFGCRRPKSPLAGALQMFNEVDIQLTKGNHLDTVRQASLKHVNRTMSTDFSAMAYGAFVAELATNLAVEGFPQADMYDKLLEVFDAFGSRNPRIAALAAAFQILEFSGMQLSYERCVRSNREIQGDAFFSIQEGGAILPEMVQPEDKELAEYPEALRVFIGQLLKLNWLDKPAFKVSGSIMVQAESLLLGYLYNMFGKPMKSLKFIQQL</sequence>
<evidence type="ECO:0000256" key="5">
    <source>
        <dbReference type="ARBA" id="ARBA00023204"/>
    </source>
</evidence>
<evidence type="ECO:0000256" key="4">
    <source>
        <dbReference type="ARBA" id="ARBA00023172"/>
    </source>
</evidence>
<proteinExistence type="inferred from homology"/>
<comment type="caution">
    <text evidence="9">The sequence shown here is derived from an EMBL/GenBank/DDBJ whole genome shotgun (WGS) entry which is preliminary data.</text>
</comment>
<dbReference type="EMBL" id="JSCE01000205">
    <property type="protein sequence ID" value="KHM51374.1"/>
    <property type="molecule type" value="Genomic_DNA"/>
</dbReference>
<dbReference type="GO" id="GO:0043590">
    <property type="term" value="C:bacterial nucleoid"/>
    <property type="evidence" value="ECO:0007669"/>
    <property type="project" value="TreeGrafter"/>
</dbReference>
<dbReference type="Proteomes" id="UP000030993">
    <property type="component" value="Unassembled WGS sequence"/>
</dbReference>
<keyword evidence="3 7" id="KW-0227">DNA damage</keyword>
<organism evidence="9 10">
    <name type="scientific">Anaerovibrio lipolyticus</name>
    <dbReference type="NCBI Taxonomy" id="82374"/>
    <lineage>
        <taxon>Bacteria</taxon>
        <taxon>Bacillati</taxon>
        <taxon>Bacillota</taxon>
        <taxon>Negativicutes</taxon>
        <taxon>Selenomonadales</taxon>
        <taxon>Selenomonadaceae</taxon>
        <taxon>Anaerovibrio</taxon>
    </lineage>
</organism>
<evidence type="ECO:0000256" key="3">
    <source>
        <dbReference type="ARBA" id="ARBA00022763"/>
    </source>
</evidence>